<gene>
    <name evidence="1" type="ORF">E2562_019236</name>
</gene>
<evidence type="ECO:0000313" key="1">
    <source>
        <dbReference type="EMBL" id="KAF0933768.1"/>
    </source>
</evidence>
<keyword evidence="2" id="KW-1185">Reference proteome</keyword>
<accession>A0A6G1FA16</accession>
<dbReference type="AlphaFoldDB" id="A0A6G1FA16"/>
<protein>
    <submittedName>
        <fullName evidence="1">Uncharacterized protein</fullName>
    </submittedName>
</protein>
<name>A0A6G1FA16_9ORYZ</name>
<proteinExistence type="predicted"/>
<comment type="caution">
    <text evidence="1">The sequence shown here is derived from an EMBL/GenBank/DDBJ whole genome shotgun (WGS) entry which is preliminary data.</text>
</comment>
<dbReference type="EMBL" id="SPHZ02000001">
    <property type="protein sequence ID" value="KAF0933768.1"/>
    <property type="molecule type" value="Genomic_DNA"/>
</dbReference>
<sequence>MATWLHRPTDWYGRAGLAWEGRQAGSDGWAASTQLVQLDDGKEGRGRYCKLGWPDKGLRRAA</sequence>
<organism evidence="1 2">
    <name type="scientific">Oryza meyeriana var. granulata</name>
    <dbReference type="NCBI Taxonomy" id="110450"/>
    <lineage>
        <taxon>Eukaryota</taxon>
        <taxon>Viridiplantae</taxon>
        <taxon>Streptophyta</taxon>
        <taxon>Embryophyta</taxon>
        <taxon>Tracheophyta</taxon>
        <taxon>Spermatophyta</taxon>
        <taxon>Magnoliopsida</taxon>
        <taxon>Liliopsida</taxon>
        <taxon>Poales</taxon>
        <taxon>Poaceae</taxon>
        <taxon>BOP clade</taxon>
        <taxon>Oryzoideae</taxon>
        <taxon>Oryzeae</taxon>
        <taxon>Oryzinae</taxon>
        <taxon>Oryza</taxon>
        <taxon>Oryza meyeriana</taxon>
    </lineage>
</organism>
<evidence type="ECO:0000313" key="2">
    <source>
        <dbReference type="Proteomes" id="UP000479710"/>
    </source>
</evidence>
<reference evidence="1 2" key="1">
    <citation type="submission" date="2019-11" db="EMBL/GenBank/DDBJ databases">
        <title>Whole genome sequence of Oryza granulata.</title>
        <authorList>
            <person name="Li W."/>
        </authorList>
    </citation>
    <scope>NUCLEOTIDE SEQUENCE [LARGE SCALE GENOMIC DNA]</scope>
    <source>
        <strain evidence="2">cv. Menghai</strain>
        <tissue evidence="1">Leaf</tissue>
    </source>
</reference>
<dbReference type="Proteomes" id="UP000479710">
    <property type="component" value="Unassembled WGS sequence"/>
</dbReference>